<accession>D3BRQ0</accession>
<evidence type="ECO:0000256" key="1">
    <source>
        <dbReference type="ARBA" id="ARBA00022468"/>
    </source>
</evidence>
<evidence type="ECO:0000313" key="3">
    <source>
        <dbReference type="EMBL" id="EFA76082.1"/>
    </source>
</evidence>
<dbReference type="GeneID" id="31366130"/>
<protein>
    <recommendedName>
        <fullName evidence="2">Ras-GAP domain-containing protein</fullName>
    </recommendedName>
</protein>
<feature type="domain" description="Ras-GAP" evidence="2">
    <location>
        <begin position="12"/>
        <end position="187"/>
    </location>
</feature>
<keyword evidence="1" id="KW-0343">GTPase activation</keyword>
<comment type="caution">
    <text evidence="3">The sequence shown here is derived from an EMBL/GenBank/DDBJ whole genome shotgun (WGS) entry which is preliminary data.</text>
</comment>
<dbReference type="Proteomes" id="UP000001396">
    <property type="component" value="Unassembled WGS sequence"/>
</dbReference>
<dbReference type="EMBL" id="ADBJ01000050">
    <property type="protein sequence ID" value="EFA76082.1"/>
    <property type="molecule type" value="Genomic_DNA"/>
</dbReference>
<dbReference type="InParanoid" id="D3BRQ0"/>
<sequence>MLNHNLSTVPALTSNLSSSSLSIFSPEMNNFQLLEYFILREVDQCKSWSTLFRLNSPSTDLMSQFLSNDACRTYISKFVLPIVLMVEKSNTDNIVPREVALKTIKQVTQSIGQCPEIIMSISNSLRRIVSIKFPNHWNIAVASFIFLRSISPAIVTPEKIGIKCKKLTDKQRDLKLSIVKSLQELVNSSISKPTSSSSLSSLEEEACCETDGKDKDLTDYFNRISVTPNNPDRTQRFKISPQYRNKSTYNLKQYVNDSRNEENLNDPVLLKVEEVLLAIEEKQSFMKKLKKIFK</sequence>
<dbReference type="PANTHER" id="PTHR10194:SF132">
    <property type="entry name" value="RAS GTPASE ACTIVATION DOMAIN-CONTAINING PROTEIN"/>
    <property type="match status" value="1"/>
</dbReference>
<gene>
    <name evidence="3" type="ORF">PPL_10661</name>
</gene>
<dbReference type="GO" id="GO:0005096">
    <property type="term" value="F:GTPase activator activity"/>
    <property type="evidence" value="ECO:0007669"/>
    <property type="project" value="UniProtKB-KW"/>
</dbReference>
<dbReference type="Gene3D" id="1.10.506.10">
    <property type="entry name" value="GTPase Activation - p120gap, domain 1"/>
    <property type="match status" value="1"/>
</dbReference>
<name>D3BRQ0_HETP5</name>
<organism evidence="3 4">
    <name type="scientific">Heterostelium pallidum (strain ATCC 26659 / Pp 5 / PN500)</name>
    <name type="common">Cellular slime mold</name>
    <name type="synonym">Polysphondylium pallidum</name>
    <dbReference type="NCBI Taxonomy" id="670386"/>
    <lineage>
        <taxon>Eukaryota</taxon>
        <taxon>Amoebozoa</taxon>
        <taxon>Evosea</taxon>
        <taxon>Eumycetozoa</taxon>
        <taxon>Dictyostelia</taxon>
        <taxon>Acytosteliales</taxon>
        <taxon>Acytosteliaceae</taxon>
        <taxon>Heterostelium</taxon>
    </lineage>
</organism>
<dbReference type="STRING" id="670386.D3BRQ0"/>
<proteinExistence type="predicted"/>
<dbReference type="SMART" id="SM00323">
    <property type="entry name" value="RasGAP"/>
    <property type="match status" value="1"/>
</dbReference>
<dbReference type="Pfam" id="PF00616">
    <property type="entry name" value="RasGAP"/>
    <property type="match status" value="1"/>
</dbReference>
<dbReference type="PROSITE" id="PS50018">
    <property type="entry name" value="RAS_GTPASE_ACTIV_2"/>
    <property type="match status" value="1"/>
</dbReference>
<dbReference type="InterPro" id="IPR001936">
    <property type="entry name" value="RasGAP_dom"/>
</dbReference>
<dbReference type="SUPFAM" id="SSF48350">
    <property type="entry name" value="GTPase activation domain, GAP"/>
    <property type="match status" value="1"/>
</dbReference>
<dbReference type="AlphaFoldDB" id="D3BRQ0"/>
<evidence type="ECO:0000259" key="2">
    <source>
        <dbReference type="PROSITE" id="PS50018"/>
    </source>
</evidence>
<reference evidence="3 4" key="1">
    <citation type="journal article" date="2011" name="Genome Res.">
        <title>Phylogeny-wide analysis of social amoeba genomes highlights ancient origins for complex intercellular communication.</title>
        <authorList>
            <person name="Heidel A.J."/>
            <person name="Lawal H.M."/>
            <person name="Felder M."/>
            <person name="Schilde C."/>
            <person name="Helps N.R."/>
            <person name="Tunggal B."/>
            <person name="Rivero F."/>
            <person name="John U."/>
            <person name="Schleicher M."/>
            <person name="Eichinger L."/>
            <person name="Platzer M."/>
            <person name="Noegel A.A."/>
            <person name="Schaap P."/>
            <person name="Gloeckner G."/>
        </authorList>
    </citation>
    <scope>NUCLEOTIDE SEQUENCE [LARGE SCALE GENOMIC DNA]</scope>
    <source>
        <strain evidence="4">ATCC 26659 / Pp 5 / PN500</strain>
    </source>
</reference>
<dbReference type="PANTHER" id="PTHR10194">
    <property type="entry name" value="RAS GTPASE-ACTIVATING PROTEINS"/>
    <property type="match status" value="1"/>
</dbReference>
<keyword evidence="4" id="KW-1185">Reference proteome</keyword>
<dbReference type="InterPro" id="IPR008936">
    <property type="entry name" value="Rho_GTPase_activation_prot"/>
</dbReference>
<dbReference type="InterPro" id="IPR039360">
    <property type="entry name" value="Ras_GTPase"/>
</dbReference>
<evidence type="ECO:0000313" key="4">
    <source>
        <dbReference type="Proteomes" id="UP000001396"/>
    </source>
</evidence>
<dbReference type="RefSeq" id="XP_020428216.1">
    <property type="nucleotide sequence ID" value="XM_020581429.1"/>
</dbReference>